<dbReference type="Proteomes" id="UP001139353">
    <property type="component" value="Unassembled WGS sequence"/>
</dbReference>
<dbReference type="EMBL" id="JAJLJH010000001">
    <property type="protein sequence ID" value="MCK9685583.1"/>
    <property type="molecule type" value="Genomic_DNA"/>
</dbReference>
<accession>A0A9X1YGG0</accession>
<comment type="caution">
    <text evidence="4">The sequence shown here is derived from an EMBL/GenBank/DDBJ whole genome shotgun (WGS) entry which is preliminary data.</text>
</comment>
<keyword evidence="1" id="KW-0560">Oxidoreductase</keyword>
<dbReference type="InterPro" id="IPR036812">
    <property type="entry name" value="NAD(P)_OxRdtase_dom_sf"/>
</dbReference>
<evidence type="ECO:0000256" key="2">
    <source>
        <dbReference type="SAM" id="MobiDB-lite"/>
    </source>
</evidence>
<keyword evidence="5" id="KW-1185">Reference proteome</keyword>
<evidence type="ECO:0000313" key="5">
    <source>
        <dbReference type="Proteomes" id="UP001139353"/>
    </source>
</evidence>
<organism evidence="4 5">
    <name type="scientific">Scleromatobacter humisilvae</name>
    <dbReference type="NCBI Taxonomy" id="2897159"/>
    <lineage>
        <taxon>Bacteria</taxon>
        <taxon>Pseudomonadati</taxon>
        <taxon>Pseudomonadota</taxon>
        <taxon>Betaproteobacteria</taxon>
        <taxon>Burkholderiales</taxon>
        <taxon>Sphaerotilaceae</taxon>
        <taxon>Scleromatobacter</taxon>
    </lineage>
</organism>
<dbReference type="RefSeq" id="WP_275681582.1">
    <property type="nucleotide sequence ID" value="NZ_JAJLJH010000001.1"/>
</dbReference>
<dbReference type="GO" id="GO:0005737">
    <property type="term" value="C:cytoplasm"/>
    <property type="evidence" value="ECO:0007669"/>
    <property type="project" value="TreeGrafter"/>
</dbReference>
<dbReference type="CDD" id="cd19088">
    <property type="entry name" value="AKR_AKR13B1"/>
    <property type="match status" value="1"/>
</dbReference>
<dbReference type="PANTHER" id="PTHR43625">
    <property type="entry name" value="AFLATOXIN B1 ALDEHYDE REDUCTASE"/>
    <property type="match status" value="1"/>
</dbReference>
<reference evidence="4" key="1">
    <citation type="submission" date="2021-11" db="EMBL/GenBank/DDBJ databases">
        <title>BS-T2-15 a new species belonging to the Comamonadaceae family isolated from the soil of a French oak forest.</title>
        <authorList>
            <person name="Mieszkin S."/>
            <person name="Alain K."/>
        </authorList>
    </citation>
    <scope>NUCLEOTIDE SEQUENCE</scope>
    <source>
        <strain evidence="4">BS-T2-15</strain>
    </source>
</reference>
<evidence type="ECO:0000259" key="3">
    <source>
        <dbReference type="Pfam" id="PF00248"/>
    </source>
</evidence>
<proteinExistence type="predicted"/>
<dbReference type="Gene3D" id="3.20.20.100">
    <property type="entry name" value="NADP-dependent oxidoreductase domain"/>
    <property type="match status" value="1"/>
</dbReference>
<dbReference type="AlphaFoldDB" id="A0A9X1YGG0"/>
<name>A0A9X1YGG0_9BURK</name>
<dbReference type="PANTHER" id="PTHR43625:SF40">
    <property type="entry name" value="ALDO-KETO REDUCTASE YAKC [NADP(+)]"/>
    <property type="match status" value="1"/>
</dbReference>
<dbReference type="SUPFAM" id="SSF51430">
    <property type="entry name" value="NAD(P)-linked oxidoreductase"/>
    <property type="match status" value="1"/>
</dbReference>
<gene>
    <name evidence="4" type="ORF">LPC04_07670</name>
</gene>
<dbReference type="GO" id="GO:0016491">
    <property type="term" value="F:oxidoreductase activity"/>
    <property type="evidence" value="ECO:0007669"/>
    <property type="project" value="UniProtKB-KW"/>
</dbReference>
<evidence type="ECO:0000256" key="1">
    <source>
        <dbReference type="ARBA" id="ARBA00023002"/>
    </source>
</evidence>
<protein>
    <submittedName>
        <fullName evidence="4">Aldo/keto reductase</fullName>
    </submittedName>
</protein>
<dbReference type="Pfam" id="PF00248">
    <property type="entry name" value="Aldo_ket_red"/>
    <property type="match status" value="1"/>
</dbReference>
<dbReference type="InterPro" id="IPR050791">
    <property type="entry name" value="Aldo-Keto_reductase"/>
</dbReference>
<feature type="region of interest" description="Disordered" evidence="2">
    <location>
        <begin position="1"/>
        <end position="61"/>
    </location>
</feature>
<dbReference type="InterPro" id="IPR023210">
    <property type="entry name" value="NADP_OxRdtase_dom"/>
</dbReference>
<feature type="domain" description="NADP-dependent oxidoreductase" evidence="3">
    <location>
        <begin position="58"/>
        <end position="303"/>
    </location>
</feature>
<evidence type="ECO:0000313" key="4">
    <source>
        <dbReference type="EMBL" id="MCK9685583.1"/>
    </source>
</evidence>
<sequence length="308" mass="33834">MKTSRVLTILGRATPPHATHRTTHGHAPQDLPHRRRTRDPPPRLRRDAHHRPGHLGPPADREGALATLRRLPELGVDFIDTANSYGPEVSEELIREALYPYSHVTVATKGGLERSGPDIWTQNGNPSHLVSEAHASRERLGVEQIALWQLHRIDSKVPRDEQFEAVKLLLDDGVIAHAGLSEVSVEDIVEAAKVFPVATVQNRYNFADRGSEDVLKYCEAHGIGFIPWFPLAAGEHAREGSALDAIAKAHGATPSQIAVAWLLQRSPVIIPIPGTSRVAHLEENMKAGEIELTQAEFDQLDKAGSQRA</sequence>